<evidence type="ECO:0000313" key="3">
    <source>
        <dbReference type="Proteomes" id="UP000095283"/>
    </source>
</evidence>
<evidence type="ECO:0000259" key="2">
    <source>
        <dbReference type="SMART" id="SM00033"/>
    </source>
</evidence>
<dbReference type="Gene3D" id="1.10.418.10">
    <property type="entry name" value="Calponin-like domain"/>
    <property type="match status" value="1"/>
</dbReference>
<feature type="region of interest" description="Disordered" evidence="1">
    <location>
        <begin position="296"/>
        <end position="348"/>
    </location>
</feature>
<accession>A0A1I7WTQ3</accession>
<feature type="region of interest" description="Disordered" evidence="1">
    <location>
        <begin position="438"/>
        <end position="492"/>
    </location>
</feature>
<dbReference type="WBParaSite" id="Hba_08577">
    <property type="protein sequence ID" value="Hba_08577"/>
    <property type="gene ID" value="Hba_08577"/>
</dbReference>
<keyword evidence="3" id="KW-1185">Reference proteome</keyword>
<dbReference type="CDD" id="cd00014">
    <property type="entry name" value="CH_SF"/>
    <property type="match status" value="1"/>
</dbReference>
<evidence type="ECO:0000313" key="4">
    <source>
        <dbReference type="WBParaSite" id="Hba_08577"/>
    </source>
</evidence>
<dbReference type="Proteomes" id="UP000095283">
    <property type="component" value="Unplaced"/>
</dbReference>
<dbReference type="InterPro" id="IPR036872">
    <property type="entry name" value="CH_dom_sf"/>
</dbReference>
<proteinExistence type="predicted"/>
<reference evidence="4" key="1">
    <citation type="submission" date="2016-11" db="UniProtKB">
        <authorList>
            <consortium name="WormBaseParasite"/>
        </authorList>
    </citation>
    <scope>IDENTIFICATION</scope>
</reference>
<dbReference type="InterPro" id="IPR001715">
    <property type="entry name" value="CH_dom"/>
</dbReference>
<feature type="compositionally biased region" description="Low complexity" evidence="1">
    <location>
        <begin position="296"/>
        <end position="311"/>
    </location>
</feature>
<dbReference type="SUPFAM" id="SSF47576">
    <property type="entry name" value="Calponin-homology domain, CH-domain"/>
    <property type="match status" value="1"/>
</dbReference>
<name>A0A1I7WTQ3_HETBA</name>
<dbReference type="AlphaFoldDB" id="A0A1I7WTQ3"/>
<feature type="domain" description="Calponin-homology (CH)" evidence="2">
    <location>
        <begin position="235"/>
        <end position="395"/>
    </location>
</feature>
<evidence type="ECO:0000256" key="1">
    <source>
        <dbReference type="SAM" id="MobiDB-lite"/>
    </source>
</evidence>
<sequence>MHMKKEIILKTPKQVQCTLDQISAMEIVLCDCCVIVNAWELFVGRQFSSYISVTFTCVCSFTADRYLLSFSAIDRCRDSVVLSCMVTHVVSLITRLSVLLTTNKMTEEQKIVQETVDKAPELPTTEPPKDDVKAAEVTDVVDVTKTDEKAEEIAKEEKSSKLFKRPTLRWGKKRDEPAKEPEQVKDIREDALGWISQQIPPAVHKVNSNLFVLFLFRFSDVSLFFISVSLFYLQVNYHVLDWAQKMAVEDESKRKVLPGKDGMVTRNQFLAFLRDGKLLSDLANKLQPGAIKTEMTEVPVPTETATTTETVIDSTNEDSATAEENRTKSDDKQTGLTPDAPHKSQKEIQQQNIEAFTEWAKNSLGLDESKVLTAADLLGKGKAGYPAVFETLWQLAIKAQEKFQKEGIDVDAVIAAASQAIRTNILQTILNFFKRPRPSQSADKKAVEEEEKAASSDAANGDAPNAPEGEQIEEECKKMDSISPSAAPVAAK</sequence>
<dbReference type="SMART" id="SM00033">
    <property type="entry name" value="CH"/>
    <property type="match status" value="1"/>
</dbReference>
<organism evidence="3 4">
    <name type="scientific">Heterorhabditis bacteriophora</name>
    <name type="common">Entomopathogenic nematode worm</name>
    <dbReference type="NCBI Taxonomy" id="37862"/>
    <lineage>
        <taxon>Eukaryota</taxon>
        <taxon>Metazoa</taxon>
        <taxon>Ecdysozoa</taxon>
        <taxon>Nematoda</taxon>
        <taxon>Chromadorea</taxon>
        <taxon>Rhabditida</taxon>
        <taxon>Rhabditina</taxon>
        <taxon>Rhabditomorpha</taxon>
        <taxon>Strongyloidea</taxon>
        <taxon>Heterorhabditidae</taxon>
        <taxon>Heterorhabditis</taxon>
    </lineage>
</organism>
<feature type="compositionally biased region" description="Basic and acidic residues" evidence="1">
    <location>
        <begin position="323"/>
        <end position="333"/>
    </location>
</feature>
<protein>
    <submittedName>
        <fullName evidence="4">Calponin-homology (CH) domain-containing protein</fullName>
    </submittedName>
</protein>